<protein>
    <recommendedName>
        <fullName evidence="9">ABC transporter domain-containing protein</fullName>
    </recommendedName>
</protein>
<evidence type="ECO:0000256" key="7">
    <source>
        <dbReference type="ARBA" id="ARBA00022967"/>
    </source>
</evidence>
<dbReference type="InterPro" id="IPR027417">
    <property type="entry name" value="P-loop_NTPase"/>
</dbReference>
<dbReference type="CDD" id="cd03215">
    <property type="entry name" value="ABC_Carb_Monos_II"/>
    <property type="match status" value="1"/>
</dbReference>
<dbReference type="FunFam" id="3.40.50.300:FF:000127">
    <property type="entry name" value="Ribose import ATP-binding protein RbsA"/>
    <property type="match status" value="1"/>
</dbReference>
<dbReference type="AlphaFoldDB" id="A0A381TK66"/>
<dbReference type="InterPro" id="IPR003439">
    <property type="entry name" value="ABC_transporter-like_ATP-bd"/>
</dbReference>
<dbReference type="SMART" id="SM00382">
    <property type="entry name" value="AAA"/>
    <property type="match status" value="1"/>
</dbReference>
<evidence type="ECO:0000256" key="8">
    <source>
        <dbReference type="ARBA" id="ARBA00023136"/>
    </source>
</evidence>
<comment type="subcellular location">
    <subcellularLocation>
        <location evidence="1">Cell membrane</location>
        <topology evidence="1">Peripheral membrane protein</topology>
    </subcellularLocation>
</comment>
<proteinExistence type="predicted"/>
<feature type="domain" description="ABC transporter" evidence="9">
    <location>
        <begin position="255"/>
        <end position="498"/>
    </location>
</feature>
<dbReference type="InterPro" id="IPR017871">
    <property type="entry name" value="ABC_transporter-like_CS"/>
</dbReference>
<dbReference type="Gene3D" id="3.40.50.300">
    <property type="entry name" value="P-loop containing nucleotide triphosphate hydrolases"/>
    <property type="match status" value="2"/>
</dbReference>
<evidence type="ECO:0000256" key="5">
    <source>
        <dbReference type="ARBA" id="ARBA00022741"/>
    </source>
</evidence>
<dbReference type="PANTHER" id="PTHR43790:SF9">
    <property type="entry name" value="GALACTOFURANOSE TRANSPORTER ATP-BINDING PROTEIN YTFR"/>
    <property type="match status" value="1"/>
</dbReference>
<dbReference type="PROSITE" id="PS50893">
    <property type="entry name" value="ABC_TRANSPORTER_2"/>
    <property type="match status" value="2"/>
</dbReference>
<dbReference type="SUPFAM" id="SSF52540">
    <property type="entry name" value="P-loop containing nucleoside triphosphate hydrolases"/>
    <property type="match status" value="2"/>
</dbReference>
<dbReference type="GO" id="GO:0005524">
    <property type="term" value="F:ATP binding"/>
    <property type="evidence" value="ECO:0007669"/>
    <property type="project" value="UniProtKB-KW"/>
</dbReference>
<dbReference type="PANTHER" id="PTHR43790">
    <property type="entry name" value="CARBOHYDRATE TRANSPORT ATP-BINDING PROTEIN MG119-RELATED"/>
    <property type="match status" value="1"/>
</dbReference>
<organism evidence="10">
    <name type="scientific">marine metagenome</name>
    <dbReference type="NCBI Taxonomy" id="408172"/>
    <lineage>
        <taxon>unclassified sequences</taxon>
        <taxon>metagenomes</taxon>
        <taxon>ecological metagenomes</taxon>
    </lineage>
</organism>
<evidence type="ECO:0000256" key="3">
    <source>
        <dbReference type="ARBA" id="ARBA00022475"/>
    </source>
</evidence>
<dbReference type="EMBL" id="UINC01004699">
    <property type="protein sequence ID" value="SVA16219.1"/>
    <property type="molecule type" value="Genomic_DNA"/>
</dbReference>
<keyword evidence="5" id="KW-0547">Nucleotide-binding</keyword>
<evidence type="ECO:0000313" key="10">
    <source>
        <dbReference type="EMBL" id="SVA16219.1"/>
    </source>
</evidence>
<dbReference type="GO" id="GO:0005886">
    <property type="term" value="C:plasma membrane"/>
    <property type="evidence" value="ECO:0007669"/>
    <property type="project" value="UniProtKB-SubCell"/>
</dbReference>
<dbReference type="Pfam" id="PF00005">
    <property type="entry name" value="ABC_tran"/>
    <property type="match status" value="2"/>
</dbReference>
<dbReference type="InterPro" id="IPR050107">
    <property type="entry name" value="ABC_carbohydrate_import_ATPase"/>
</dbReference>
<accession>A0A381TK66</accession>
<dbReference type="InterPro" id="IPR003593">
    <property type="entry name" value="AAA+_ATPase"/>
</dbReference>
<keyword evidence="7" id="KW-1278">Translocase</keyword>
<keyword evidence="2" id="KW-0813">Transport</keyword>
<evidence type="ECO:0000256" key="6">
    <source>
        <dbReference type="ARBA" id="ARBA00022840"/>
    </source>
</evidence>
<dbReference type="PROSITE" id="PS00211">
    <property type="entry name" value="ABC_TRANSPORTER_1"/>
    <property type="match status" value="1"/>
</dbReference>
<dbReference type="GO" id="GO:0016887">
    <property type="term" value="F:ATP hydrolysis activity"/>
    <property type="evidence" value="ECO:0007669"/>
    <property type="project" value="InterPro"/>
</dbReference>
<reference evidence="10" key="1">
    <citation type="submission" date="2018-05" db="EMBL/GenBank/DDBJ databases">
        <authorList>
            <person name="Lanie J.A."/>
            <person name="Ng W.-L."/>
            <person name="Kazmierczak K.M."/>
            <person name="Andrzejewski T.M."/>
            <person name="Davidsen T.M."/>
            <person name="Wayne K.J."/>
            <person name="Tettelin H."/>
            <person name="Glass J.I."/>
            <person name="Rusch D."/>
            <person name="Podicherti R."/>
            <person name="Tsui H.-C.T."/>
            <person name="Winkler M.E."/>
        </authorList>
    </citation>
    <scope>NUCLEOTIDE SEQUENCE</scope>
</reference>
<keyword evidence="6" id="KW-0067">ATP-binding</keyword>
<evidence type="ECO:0000256" key="2">
    <source>
        <dbReference type="ARBA" id="ARBA00022448"/>
    </source>
</evidence>
<evidence type="ECO:0000259" key="9">
    <source>
        <dbReference type="PROSITE" id="PS50893"/>
    </source>
</evidence>
<feature type="domain" description="ABC transporter" evidence="9">
    <location>
        <begin position="4"/>
        <end position="239"/>
    </location>
</feature>
<name>A0A381TK66_9ZZZZ</name>
<gene>
    <name evidence="10" type="ORF">METZ01_LOCUS69073</name>
</gene>
<keyword evidence="8" id="KW-0472">Membrane</keyword>
<evidence type="ECO:0000256" key="1">
    <source>
        <dbReference type="ARBA" id="ARBA00004202"/>
    </source>
</evidence>
<dbReference type="CDD" id="cd03216">
    <property type="entry name" value="ABC_Carb_Monos_I"/>
    <property type="match status" value="1"/>
</dbReference>
<sequence length="506" mass="55148">MKKLQFSKICKNFGSVVANDNISLSLGEGEILSVLGENGAGKTTLMNILFGHYISDKGFIEVEGQRLTPGSTRASLDAGIGMVHQHFTLADNLTVLENIILGTEPLIRLWSQKKQAYKKLKALSKRFGLLINPDAKVADLTVGEKQRVEIIKALYRDASILILDEPTAVLTPQETTQLFKVLKEMVNAGLSIMFISHKLHEILEISDRIVVLRQGKLVGEVATENASKESLAEMMVGRKVTRPAYEKLKIGKAVLELNNVCLNASEGSTALSDINLKIHEKEIVGLAGVAGNGQAGLASILQGLASPSSGEFKLFGESLVKYDPCYLTESGVARIPEDRTNEGIIGEMELWENFLGEELRSKAKSGFIIDKKQAVSNAEKLIQEYDIRCEGPFASTRLLSGGNIQKLILARSLSNNPRFIIANKPARGLDEGAISFVQQQIIDAKTQGAGVLLISEDLDEIFELSDRIAVIFDGKLQGPFDSNTVNINQVGLMMSGEMKAESLYEA</sequence>
<keyword evidence="4" id="KW-0677">Repeat</keyword>
<keyword evidence="3" id="KW-1003">Cell membrane</keyword>
<evidence type="ECO:0000256" key="4">
    <source>
        <dbReference type="ARBA" id="ARBA00022737"/>
    </source>
</evidence>